<dbReference type="OrthoDB" id="9397707at2759"/>
<gene>
    <name evidence="2" type="ORF">H920_12690</name>
</gene>
<sequence>MQQQRMQQHLPIRGSSMGQMAAQMGQLGQVGQPGLRQIVPQYPAGPAAAEMKQQIGSPGQPNPMSPQQHVLSGQPQASHLPGQQIVTSLSNQVRSPAPVQCWRPQSQPPHSSPSPRMELQPSPHHVSPQTGSPHPRLTVTAASSIDQGHLGNPEQSAMLPQLNSPNRSALSRELSLVGDTTGDALTKFVDSV</sequence>
<accession>A0A091D1E7</accession>
<feature type="region of interest" description="Disordered" evidence="1">
    <location>
        <begin position="1"/>
        <end position="20"/>
    </location>
</feature>
<keyword evidence="3" id="KW-1185">Reference proteome</keyword>
<feature type="compositionally biased region" description="Polar residues" evidence="1">
    <location>
        <begin position="65"/>
        <end position="77"/>
    </location>
</feature>
<dbReference type="Proteomes" id="UP000028990">
    <property type="component" value="Unassembled WGS sequence"/>
</dbReference>
<evidence type="ECO:0000313" key="2">
    <source>
        <dbReference type="EMBL" id="KFO25924.1"/>
    </source>
</evidence>
<name>A0A091D1E7_FUKDA</name>
<protein>
    <submittedName>
        <fullName evidence="2">CREB-binding protein</fullName>
    </submittedName>
</protein>
<feature type="region of interest" description="Disordered" evidence="1">
    <location>
        <begin position="91"/>
        <end position="182"/>
    </location>
</feature>
<evidence type="ECO:0000256" key="1">
    <source>
        <dbReference type="SAM" id="MobiDB-lite"/>
    </source>
</evidence>
<reference evidence="2 3" key="1">
    <citation type="submission" date="2013-11" db="EMBL/GenBank/DDBJ databases">
        <title>The Damaraland mole rat (Fukomys damarensis) genome and evolution of African mole rats.</title>
        <authorList>
            <person name="Gladyshev V.N."/>
            <person name="Fang X."/>
        </authorList>
    </citation>
    <scope>NUCLEOTIDE SEQUENCE [LARGE SCALE GENOMIC DNA]</scope>
    <source>
        <tissue evidence="2">Liver</tissue>
    </source>
</reference>
<dbReference type="AlphaFoldDB" id="A0A091D1E7"/>
<organism evidence="2 3">
    <name type="scientific">Fukomys damarensis</name>
    <name type="common">Damaraland mole rat</name>
    <name type="synonym">Cryptomys damarensis</name>
    <dbReference type="NCBI Taxonomy" id="885580"/>
    <lineage>
        <taxon>Eukaryota</taxon>
        <taxon>Metazoa</taxon>
        <taxon>Chordata</taxon>
        <taxon>Craniata</taxon>
        <taxon>Vertebrata</taxon>
        <taxon>Euteleostomi</taxon>
        <taxon>Mammalia</taxon>
        <taxon>Eutheria</taxon>
        <taxon>Euarchontoglires</taxon>
        <taxon>Glires</taxon>
        <taxon>Rodentia</taxon>
        <taxon>Hystricomorpha</taxon>
        <taxon>Bathyergidae</taxon>
        <taxon>Fukomys</taxon>
    </lineage>
</organism>
<proteinExistence type="predicted"/>
<dbReference type="eggNOG" id="KOG1778">
    <property type="taxonomic scope" value="Eukaryota"/>
</dbReference>
<feature type="region of interest" description="Disordered" evidence="1">
    <location>
        <begin position="37"/>
        <end position="78"/>
    </location>
</feature>
<evidence type="ECO:0000313" key="3">
    <source>
        <dbReference type="Proteomes" id="UP000028990"/>
    </source>
</evidence>
<dbReference type="EMBL" id="KN123304">
    <property type="protein sequence ID" value="KFO25924.1"/>
    <property type="molecule type" value="Genomic_DNA"/>
</dbReference>